<accession>A0A078FCC2</accession>
<evidence type="ECO:0000313" key="2">
    <source>
        <dbReference type="Proteomes" id="UP000028999"/>
    </source>
</evidence>
<organism evidence="1 2">
    <name type="scientific">Brassica napus</name>
    <name type="common">Rape</name>
    <dbReference type="NCBI Taxonomy" id="3708"/>
    <lineage>
        <taxon>Eukaryota</taxon>
        <taxon>Viridiplantae</taxon>
        <taxon>Streptophyta</taxon>
        <taxon>Embryophyta</taxon>
        <taxon>Tracheophyta</taxon>
        <taxon>Spermatophyta</taxon>
        <taxon>Magnoliopsida</taxon>
        <taxon>eudicotyledons</taxon>
        <taxon>Gunneridae</taxon>
        <taxon>Pentapetalae</taxon>
        <taxon>rosids</taxon>
        <taxon>malvids</taxon>
        <taxon>Brassicales</taxon>
        <taxon>Brassicaceae</taxon>
        <taxon>Brassiceae</taxon>
        <taxon>Brassica</taxon>
    </lineage>
</organism>
<dbReference type="Proteomes" id="UP000028999">
    <property type="component" value="Unassembled WGS sequence"/>
</dbReference>
<protein>
    <submittedName>
        <fullName evidence="1">BnaA05g17200D protein</fullName>
    </submittedName>
</protein>
<gene>
    <name evidence="1" type="primary">BnaA05g17200D</name>
    <name evidence="1" type="ORF">GSBRNA2T00048387001</name>
</gene>
<dbReference type="Gramene" id="CDY10642">
    <property type="protein sequence ID" value="CDY10642"/>
    <property type="gene ID" value="GSBRNA2T00048387001"/>
</dbReference>
<dbReference type="AlphaFoldDB" id="A0A078FCC2"/>
<dbReference type="PaxDb" id="3708-A0A078FCC2"/>
<name>A0A078FCC2_BRANA</name>
<proteinExistence type="predicted"/>
<sequence length="29" mass="3366">MANRSVRCKLQSHENLIQLKPKESEEPSL</sequence>
<dbReference type="EMBL" id="LK032005">
    <property type="protein sequence ID" value="CDY10642.1"/>
    <property type="molecule type" value="Genomic_DNA"/>
</dbReference>
<keyword evidence="2" id="KW-1185">Reference proteome</keyword>
<evidence type="ECO:0000313" key="1">
    <source>
        <dbReference type="EMBL" id="CDY10642.1"/>
    </source>
</evidence>
<reference evidence="1 2" key="1">
    <citation type="journal article" date="2014" name="Science">
        <title>Plant genetics. Early allopolyploid evolution in the post-Neolithic Brassica napus oilseed genome.</title>
        <authorList>
            <person name="Chalhoub B."/>
            <person name="Denoeud F."/>
            <person name="Liu S."/>
            <person name="Parkin I.A."/>
            <person name="Tang H."/>
            <person name="Wang X."/>
            <person name="Chiquet J."/>
            <person name="Belcram H."/>
            <person name="Tong C."/>
            <person name="Samans B."/>
            <person name="Correa M."/>
            <person name="Da Silva C."/>
            <person name="Just J."/>
            <person name="Falentin C."/>
            <person name="Koh C.S."/>
            <person name="Le Clainche I."/>
            <person name="Bernard M."/>
            <person name="Bento P."/>
            <person name="Noel B."/>
            <person name="Labadie K."/>
            <person name="Alberti A."/>
            <person name="Charles M."/>
            <person name="Arnaud D."/>
            <person name="Guo H."/>
            <person name="Daviaud C."/>
            <person name="Alamery S."/>
            <person name="Jabbari K."/>
            <person name="Zhao M."/>
            <person name="Edger P.P."/>
            <person name="Chelaifa H."/>
            <person name="Tack D."/>
            <person name="Lassalle G."/>
            <person name="Mestiri I."/>
            <person name="Schnel N."/>
            <person name="Le Paslier M.C."/>
            <person name="Fan G."/>
            <person name="Renault V."/>
            <person name="Bayer P.E."/>
            <person name="Golicz A.A."/>
            <person name="Manoli S."/>
            <person name="Lee T.H."/>
            <person name="Thi V.H."/>
            <person name="Chalabi S."/>
            <person name="Hu Q."/>
            <person name="Fan C."/>
            <person name="Tollenaere R."/>
            <person name="Lu Y."/>
            <person name="Battail C."/>
            <person name="Shen J."/>
            <person name="Sidebottom C.H."/>
            <person name="Wang X."/>
            <person name="Canaguier A."/>
            <person name="Chauveau A."/>
            <person name="Berard A."/>
            <person name="Deniot G."/>
            <person name="Guan M."/>
            <person name="Liu Z."/>
            <person name="Sun F."/>
            <person name="Lim Y.P."/>
            <person name="Lyons E."/>
            <person name="Town C.D."/>
            <person name="Bancroft I."/>
            <person name="Wang X."/>
            <person name="Meng J."/>
            <person name="Ma J."/>
            <person name="Pires J.C."/>
            <person name="King G.J."/>
            <person name="Brunel D."/>
            <person name="Delourme R."/>
            <person name="Renard M."/>
            <person name="Aury J.M."/>
            <person name="Adams K.L."/>
            <person name="Batley J."/>
            <person name="Snowdon R.J."/>
            <person name="Tost J."/>
            <person name="Edwards D."/>
            <person name="Zhou Y."/>
            <person name="Hua W."/>
            <person name="Sharpe A.G."/>
            <person name="Paterson A.H."/>
            <person name="Guan C."/>
            <person name="Wincker P."/>
        </authorList>
    </citation>
    <scope>NUCLEOTIDE SEQUENCE [LARGE SCALE GENOMIC DNA]</scope>
    <source>
        <strain evidence="2">cv. Darmor-bzh</strain>
    </source>
</reference>